<comment type="subcellular location">
    <subcellularLocation>
        <location evidence="1 12">Cytoplasm</location>
    </subcellularLocation>
</comment>
<keyword evidence="6 12" id="KW-0698">rRNA processing</keyword>
<name>A0A2T0Z4W7_9ACTN</name>
<dbReference type="SUPFAM" id="SSF75217">
    <property type="entry name" value="alpha/beta knot"/>
    <property type="match status" value="1"/>
</dbReference>
<keyword evidence="7 12" id="KW-0489">Methyltransferase</keyword>
<evidence type="ECO:0000256" key="3">
    <source>
        <dbReference type="ARBA" id="ARBA00012328"/>
    </source>
</evidence>
<dbReference type="InterPro" id="IPR006700">
    <property type="entry name" value="RsmE"/>
</dbReference>
<feature type="domain" description="Ribosomal RNA small subunit methyltransferase E PUA-like" evidence="14">
    <location>
        <begin position="24"/>
        <end position="70"/>
    </location>
</feature>
<comment type="caution">
    <text evidence="15">The sequence shown here is derived from an EMBL/GenBank/DDBJ whole genome shotgun (WGS) entry which is preliminary data.</text>
</comment>
<dbReference type="SUPFAM" id="SSF88697">
    <property type="entry name" value="PUA domain-like"/>
    <property type="match status" value="1"/>
</dbReference>
<evidence type="ECO:0000259" key="13">
    <source>
        <dbReference type="Pfam" id="PF04452"/>
    </source>
</evidence>
<keyword evidence="9 12" id="KW-0949">S-adenosyl-L-methionine</keyword>
<dbReference type="GO" id="GO:0070042">
    <property type="term" value="F:rRNA (uridine-N3-)-methyltransferase activity"/>
    <property type="evidence" value="ECO:0007669"/>
    <property type="project" value="TreeGrafter"/>
</dbReference>
<evidence type="ECO:0000256" key="10">
    <source>
        <dbReference type="ARBA" id="ARBA00025699"/>
    </source>
</evidence>
<dbReference type="GO" id="GO:0005737">
    <property type="term" value="C:cytoplasm"/>
    <property type="evidence" value="ECO:0007669"/>
    <property type="project" value="UniProtKB-SubCell"/>
</dbReference>
<dbReference type="PIRSF" id="PIRSF015601">
    <property type="entry name" value="MTase_slr0722"/>
    <property type="match status" value="1"/>
</dbReference>
<evidence type="ECO:0000256" key="2">
    <source>
        <dbReference type="ARBA" id="ARBA00005528"/>
    </source>
</evidence>
<accession>A0A2T0Z4W7</accession>
<evidence type="ECO:0000256" key="7">
    <source>
        <dbReference type="ARBA" id="ARBA00022603"/>
    </source>
</evidence>
<evidence type="ECO:0000313" key="16">
    <source>
        <dbReference type="Proteomes" id="UP000237752"/>
    </source>
</evidence>
<dbReference type="NCBIfam" id="NF008693">
    <property type="entry name" value="PRK11713.2-3"/>
    <property type="match status" value="1"/>
</dbReference>
<reference evidence="15 16" key="1">
    <citation type="submission" date="2018-03" db="EMBL/GenBank/DDBJ databases">
        <title>Genomic Encyclopedia of Archaeal and Bacterial Type Strains, Phase II (KMG-II): from individual species to whole genera.</title>
        <authorList>
            <person name="Goeker M."/>
        </authorList>
    </citation>
    <scope>NUCLEOTIDE SEQUENCE [LARGE SCALE GENOMIC DNA]</scope>
    <source>
        <strain evidence="15 16">DSM 100065</strain>
    </source>
</reference>
<dbReference type="InterPro" id="IPR029028">
    <property type="entry name" value="Alpha/beta_knot_MTases"/>
</dbReference>
<evidence type="ECO:0000256" key="1">
    <source>
        <dbReference type="ARBA" id="ARBA00004496"/>
    </source>
</evidence>
<evidence type="ECO:0000256" key="6">
    <source>
        <dbReference type="ARBA" id="ARBA00022552"/>
    </source>
</evidence>
<evidence type="ECO:0000256" key="11">
    <source>
        <dbReference type="ARBA" id="ARBA00047944"/>
    </source>
</evidence>
<dbReference type="InterPro" id="IPR029026">
    <property type="entry name" value="tRNA_m1G_MTases_N"/>
</dbReference>
<evidence type="ECO:0000256" key="8">
    <source>
        <dbReference type="ARBA" id="ARBA00022679"/>
    </source>
</evidence>
<organism evidence="15 16">
    <name type="scientific">Antricoccus suffuscus</name>
    <dbReference type="NCBI Taxonomy" id="1629062"/>
    <lineage>
        <taxon>Bacteria</taxon>
        <taxon>Bacillati</taxon>
        <taxon>Actinomycetota</taxon>
        <taxon>Actinomycetes</taxon>
        <taxon>Geodermatophilales</taxon>
        <taxon>Antricoccaceae</taxon>
        <taxon>Antricoccus</taxon>
    </lineage>
</organism>
<keyword evidence="16" id="KW-1185">Reference proteome</keyword>
<feature type="domain" description="Ribosomal RNA small subunit methyltransferase E methyltransferase" evidence="13">
    <location>
        <begin position="81"/>
        <end position="241"/>
    </location>
</feature>
<keyword evidence="8 12" id="KW-0808">Transferase</keyword>
<gene>
    <name evidence="15" type="ORF">CLV47_12827</name>
</gene>
<dbReference type="CDD" id="cd18084">
    <property type="entry name" value="RsmE-like"/>
    <property type="match status" value="1"/>
</dbReference>
<dbReference type="EC" id="2.1.1.193" evidence="3 12"/>
<dbReference type="Pfam" id="PF20260">
    <property type="entry name" value="PUA_4"/>
    <property type="match status" value="1"/>
</dbReference>
<proteinExistence type="inferred from homology"/>
<dbReference type="AlphaFoldDB" id="A0A2T0Z4W7"/>
<evidence type="ECO:0000256" key="5">
    <source>
        <dbReference type="ARBA" id="ARBA00022490"/>
    </source>
</evidence>
<comment type="catalytic activity">
    <reaction evidence="11 12">
        <text>uridine(1498) in 16S rRNA + S-adenosyl-L-methionine = N(3)-methyluridine(1498) in 16S rRNA + S-adenosyl-L-homocysteine + H(+)</text>
        <dbReference type="Rhea" id="RHEA:42920"/>
        <dbReference type="Rhea" id="RHEA-COMP:10283"/>
        <dbReference type="Rhea" id="RHEA-COMP:10284"/>
        <dbReference type="ChEBI" id="CHEBI:15378"/>
        <dbReference type="ChEBI" id="CHEBI:57856"/>
        <dbReference type="ChEBI" id="CHEBI:59789"/>
        <dbReference type="ChEBI" id="CHEBI:65315"/>
        <dbReference type="ChEBI" id="CHEBI:74502"/>
        <dbReference type="EC" id="2.1.1.193"/>
    </reaction>
</comment>
<dbReference type="Gene3D" id="2.40.240.20">
    <property type="entry name" value="Hypothetical PUA domain-like, domain 1"/>
    <property type="match status" value="1"/>
</dbReference>
<dbReference type="InterPro" id="IPR046887">
    <property type="entry name" value="RsmE_PUA-like"/>
</dbReference>
<evidence type="ECO:0000256" key="12">
    <source>
        <dbReference type="PIRNR" id="PIRNR015601"/>
    </source>
</evidence>
<dbReference type="RefSeq" id="WP_106351027.1">
    <property type="nucleotide sequence ID" value="NZ_PVUE01000028.1"/>
</dbReference>
<dbReference type="InterPro" id="IPR046886">
    <property type="entry name" value="RsmE_MTase_dom"/>
</dbReference>
<dbReference type="GO" id="GO:0070475">
    <property type="term" value="P:rRNA base methylation"/>
    <property type="evidence" value="ECO:0007669"/>
    <property type="project" value="TreeGrafter"/>
</dbReference>
<dbReference type="PANTHER" id="PTHR30027">
    <property type="entry name" value="RIBOSOMAL RNA SMALL SUBUNIT METHYLTRANSFERASE E"/>
    <property type="match status" value="1"/>
</dbReference>
<dbReference type="Gene3D" id="3.40.1280.10">
    <property type="match status" value="1"/>
</dbReference>
<evidence type="ECO:0000256" key="4">
    <source>
        <dbReference type="ARBA" id="ARBA00013673"/>
    </source>
</evidence>
<dbReference type="PANTHER" id="PTHR30027:SF3">
    <property type="entry name" value="16S RRNA (URACIL(1498)-N(3))-METHYLTRANSFERASE"/>
    <property type="match status" value="1"/>
</dbReference>
<dbReference type="NCBIfam" id="TIGR00046">
    <property type="entry name" value="RsmE family RNA methyltransferase"/>
    <property type="match status" value="1"/>
</dbReference>
<sequence>MTASGQLPVFYIGTIPPGATSLTLDGDEGLHAAKVRRIRVGEQIRIADGAGAFADCAVESVAARTLVARVVRHGADPVRRPTITVVQALPKADRGSLAVELLTEAGVDEIVPWQSRNCVARWSDPQKAARGVAKWAVTAREAAKQSRRTRVPIIAPLISTRELLQRAKDQRTIVLHESATASLMQQSFSGVSDLMVIVGPEGGVSPDEVADLRGVGACVVHLGPEVLRTSSAGLAAVAVISALTGRWDAISRS</sequence>
<protein>
    <recommendedName>
        <fullName evidence="4 12">Ribosomal RNA small subunit methyltransferase E</fullName>
        <ecNumber evidence="3 12">2.1.1.193</ecNumber>
    </recommendedName>
</protein>
<evidence type="ECO:0000256" key="9">
    <source>
        <dbReference type="ARBA" id="ARBA00022691"/>
    </source>
</evidence>
<keyword evidence="5 12" id="KW-0963">Cytoplasm</keyword>
<dbReference type="Proteomes" id="UP000237752">
    <property type="component" value="Unassembled WGS sequence"/>
</dbReference>
<comment type="function">
    <text evidence="10 12">Specifically methylates the N3 position of the uracil ring of uridine 1498 (m3U1498) in 16S rRNA. Acts on the fully assembled 30S ribosomal subunit.</text>
</comment>
<evidence type="ECO:0000259" key="14">
    <source>
        <dbReference type="Pfam" id="PF20260"/>
    </source>
</evidence>
<comment type="similarity">
    <text evidence="2 12">Belongs to the RNA methyltransferase RsmE family.</text>
</comment>
<evidence type="ECO:0000313" key="15">
    <source>
        <dbReference type="EMBL" id="PRZ31389.1"/>
    </source>
</evidence>
<dbReference type="Pfam" id="PF04452">
    <property type="entry name" value="Methyltrans_RNA"/>
    <property type="match status" value="1"/>
</dbReference>
<dbReference type="InterPro" id="IPR015947">
    <property type="entry name" value="PUA-like_sf"/>
</dbReference>
<dbReference type="EMBL" id="PVUE01000028">
    <property type="protein sequence ID" value="PRZ31389.1"/>
    <property type="molecule type" value="Genomic_DNA"/>
</dbReference>
<dbReference type="OrthoDB" id="9808126at2"/>